<dbReference type="OrthoDB" id="434144at2759"/>
<dbReference type="AlphaFoldDB" id="A0A1D8PQF2"/>
<dbReference type="Gene3D" id="3.40.50.620">
    <property type="entry name" value="HUPs"/>
    <property type="match status" value="1"/>
</dbReference>
<evidence type="ECO:0000256" key="5">
    <source>
        <dbReference type="ARBA" id="ARBA00022840"/>
    </source>
</evidence>
<reference evidence="9 10" key="2">
    <citation type="journal article" date="2007" name="Genome Biol.">
        <title>Assembly of the Candida albicans genome into sixteen supercontigs aligned on the eight chromosomes.</title>
        <authorList>
            <person name="van het Hoog M."/>
            <person name="Rast T.J."/>
            <person name="Martchenko M."/>
            <person name="Grindle S."/>
            <person name="Dignard D."/>
            <person name="Hogues H."/>
            <person name="Cuomo C."/>
            <person name="Berriman M."/>
            <person name="Scherer S."/>
            <person name="Magee B.B."/>
            <person name="Whiteway M."/>
            <person name="Chibana H."/>
            <person name="Nantel A."/>
            <person name="Magee P.T."/>
        </authorList>
    </citation>
    <scope>GENOME REANNOTATION</scope>
    <source>
        <strain evidence="10">SC5314 / ATCC MYA-2876</strain>
    </source>
</reference>
<dbReference type="CGD" id="CAL0000185313">
    <property type="gene designation" value="orf19.9684"/>
</dbReference>
<dbReference type="OMA" id="MCLTHLL"/>
<evidence type="ECO:0000313" key="10">
    <source>
        <dbReference type="Proteomes" id="UP000000559"/>
    </source>
</evidence>
<dbReference type="InterPro" id="IPR012094">
    <property type="entry name" value="tRNA_Ile_lys_synt"/>
</dbReference>
<dbReference type="InterPro" id="IPR011063">
    <property type="entry name" value="TilS/TtcA_N"/>
</dbReference>
<dbReference type="HAMAP" id="MF_01161">
    <property type="entry name" value="tRNA_Ile_lys_synt"/>
    <property type="match status" value="1"/>
</dbReference>
<dbReference type="InterPro" id="IPR012795">
    <property type="entry name" value="tRNA_Ile_lys_synt_N"/>
</dbReference>
<evidence type="ECO:0000313" key="8">
    <source>
        <dbReference type="CGD" id="CAL0000185313"/>
    </source>
</evidence>
<keyword evidence="5" id="KW-0067">ATP-binding</keyword>
<organism evidence="9 10">
    <name type="scientific">Candida albicans (strain SC5314 / ATCC MYA-2876)</name>
    <name type="common">Yeast</name>
    <dbReference type="NCBI Taxonomy" id="237561"/>
    <lineage>
        <taxon>Eukaryota</taxon>
        <taxon>Fungi</taxon>
        <taxon>Dikarya</taxon>
        <taxon>Ascomycota</taxon>
        <taxon>Saccharomycotina</taxon>
        <taxon>Pichiomycetes</taxon>
        <taxon>Debaryomycetaceae</taxon>
        <taxon>Candida/Lodderomyces clade</taxon>
        <taxon>Candida</taxon>
    </lineage>
</organism>
<dbReference type="CDD" id="cd01992">
    <property type="entry name" value="TilS_N"/>
    <property type="match status" value="1"/>
</dbReference>
<keyword evidence="10" id="KW-1185">Reference proteome</keyword>
<keyword evidence="4" id="KW-0547">Nucleotide-binding</keyword>
<reference evidence="9 10" key="1">
    <citation type="journal article" date="2004" name="Proc. Natl. Acad. Sci. U.S.A.">
        <title>The diploid genome sequence of Candida albicans.</title>
        <authorList>
            <person name="Jones T."/>
            <person name="Federspiel N.A."/>
            <person name="Chibana H."/>
            <person name="Dungan J."/>
            <person name="Kalman S."/>
            <person name="Magee B.B."/>
            <person name="Newport G."/>
            <person name="Thorstenson Y.R."/>
            <person name="Agabian N."/>
            <person name="Magee P.T."/>
            <person name="Davis R.W."/>
            <person name="Scherer S."/>
        </authorList>
    </citation>
    <scope>NUCLEOTIDE SEQUENCE [LARGE SCALE GENOMIC DNA]</scope>
    <source>
        <strain evidence="10">SC5314 / ATCC MYA-2876</strain>
    </source>
</reference>
<evidence type="ECO:0000256" key="1">
    <source>
        <dbReference type="ARBA" id="ARBA00013267"/>
    </source>
</evidence>
<dbReference type="GeneID" id="3645955"/>
<keyword evidence="2" id="KW-0436">Ligase</keyword>
<evidence type="ECO:0000256" key="4">
    <source>
        <dbReference type="ARBA" id="ARBA00022741"/>
    </source>
</evidence>
<dbReference type="SUPFAM" id="SSF52402">
    <property type="entry name" value="Adenine nucleotide alpha hydrolases-like"/>
    <property type="match status" value="1"/>
</dbReference>
<name>A0A1D8PQF2_CANAL</name>
<gene>
    <name evidence="9" type="ordered locus">CAALFM_C604510CA</name>
    <name evidence="8" type="ordered locus">orf19.9684</name>
</gene>
<accession>A0A1D8PQF2</accession>
<dbReference type="KEGG" id="cal:CAALFM_C604510CA"/>
<evidence type="ECO:0000256" key="3">
    <source>
        <dbReference type="ARBA" id="ARBA00022694"/>
    </source>
</evidence>
<dbReference type="VEuPathDB" id="FungiDB:C6_04510C_A"/>
<dbReference type="PANTHER" id="PTHR43033:SF1">
    <property type="entry name" value="TRNA(ILE)-LYSIDINE SYNTHASE-RELATED"/>
    <property type="match status" value="1"/>
</dbReference>
<proteinExistence type="inferred from homology"/>
<dbReference type="RefSeq" id="XP_712412.2">
    <property type="nucleotide sequence ID" value="XM_707319.2"/>
</dbReference>
<dbReference type="EMBL" id="CP017628">
    <property type="protein sequence ID" value="AOW30367.1"/>
    <property type="molecule type" value="Genomic_DNA"/>
</dbReference>
<dbReference type="EC" id="6.3.4.19" evidence="1"/>
<comment type="catalytic activity">
    <reaction evidence="6">
        <text>cytidine(34) in tRNA(Ile2) + L-lysine + ATP = lysidine(34) in tRNA(Ile2) + AMP + diphosphate + H(+)</text>
        <dbReference type="Rhea" id="RHEA:43744"/>
        <dbReference type="Rhea" id="RHEA-COMP:10625"/>
        <dbReference type="Rhea" id="RHEA-COMP:10670"/>
        <dbReference type="ChEBI" id="CHEBI:15378"/>
        <dbReference type="ChEBI" id="CHEBI:30616"/>
        <dbReference type="ChEBI" id="CHEBI:32551"/>
        <dbReference type="ChEBI" id="CHEBI:33019"/>
        <dbReference type="ChEBI" id="CHEBI:82748"/>
        <dbReference type="ChEBI" id="CHEBI:83665"/>
        <dbReference type="ChEBI" id="CHEBI:456215"/>
        <dbReference type="EC" id="6.3.4.19"/>
    </reaction>
</comment>
<feature type="domain" description="tRNA(Ile)-lysidine/2-thiocytidine synthase N-terminal" evidence="7">
    <location>
        <begin position="23"/>
        <end position="220"/>
    </location>
</feature>
<dbReference type="Pfam" id="PF01171">
    <property type="entry name" value="ATP_bind_3"/>
    <property type="match status" value="1"/>
</dbReference>
<dbReference type="GO" id="GO:0032267">
    <property type="term" value="F:tRNA(Ile)-lysidine synthase activity"/>
    <property type="evidence" value="ECO:0007669"/>
    <property type="project" value="UniProtKB-EC"/>
</dbReference>
<dbReference type="GO" id="GO:0008033">
    <property type="term" value="P:tRNA processing"/>
    <property type="evidence" value="ECO:0007669"/>
    <property type="project" value="UniProtKB-KW"/>
</dbReference>
<dbReference type="GO" id="GO:0005524">
    <property type="term" value="F:ATP binding"/>
    <property type="evidence" value="ECO:0007669"/>
    <property type="project" value="UniProtKB-KW"/>
</dbReference>
<dbReference type="InterPro" id="IPR014729">
    <property type="entry name" value="Rossmann-like_a/b/a_fold"/>
</dbReference>
<dbReference type="eggNOG" id="ENOG502QQNE">
    <property type="taxonomic scope" value="Eukaryota"/>
</dbReference>
<protein>
    <recommendedName>
        <fullName evidence="1">tRNA(Ile)-lysidine synthetase</fullName>
        <ecNumber evidence="1">6.3.4.19</ecNumber>
    </recommendedName>
</protein>
<dbReference type="NCBIfam" id="TIGR02432">
    <property type="entry name" value="lysidine_TilS_N"/>
    <property type="match status" value="1"/>
</dbReference>
<evidence type="ECO:0000313" key="9">
    <source>
        <dbReference type="EMBL" id="AOW30367.1"/>
    </source>
</evidence>
<keyword evidence="3" id="KW-0819">tRNA processing</keyword>
<sequence>MAITNVLFRKSLDRLFNGKAPKKVAVALSGGPDSMLLTWFLSQCKFEIYAITIDHKYRPESSREALSVYERVKNWNLNHIIKSLDYPAGVDPTKLNNFEEIARGKRYEAMAQVCYDKDIPVLFLGHHRDDQLETFIQRLQGNSSIFGLAGTHKVSPLPISKDLSPTSALFNQTSQVRILRPFWDYDKQDILETCQLNNIAYVTDPTNKDVSLTRRNYLRHLINDIIPAKNNQSHSPYLLIDKSQLIDSHTKCLEFATMFENRAMALSESLQSSGLIKEFPALGSLQVKFPRQCLDQTNGIVTSRFLYRILHSYSTLKHYHWAYAKLERQLIPRITKFLEQGQSGTFKLTMMNLVFEVTNNIQSEYVPIHIYRCPITTKDWPSMQETLTVSPEWSEWKLFDSRFWLRARSNRYSGQLSVIPYIHKKHKQLLHDNLDANKSFDTLPAIKANSGKIIAFPTLGAMCSDYGIVYEWRPKKNRFSYCK</sequence>
<dbReference type="Proteomes" id="UP000000559">
    <property type="component" value="Chromosome 6"/>
</dbReference>
<reference evidence="9 10" key="3">
    <citation type="journal article" date="2013" name="Genome Biol.">
        <title>Assembly of a phased diploid Candida albicans genome facilitates allele-specific measurements and provides a simple model for repeat and indel structure.</title>
        <authorList>
            <person name="Muzzey D."/>
            <person name="Schwartz K."/>
            <person name="Weissman J.S."/>
            <person name="Sherlock G."/>
        </authorList>
    </citation>
    <scope>NUCLEOTIDE SEQUENCE [LARGE SCALE GENOMIC DNA]</scope>
    <source>
        <strain evidence="10">SC5314 / ATCC MYA-2876</strain>
    </source>
</reference>
<evidence type="ECO:0000256" key="2">
    <source>
        <dbReference type="ARBA" id="ARBA00022598"/>
    </source>
</evidence>
<dbReference type="STRING" id="237561.A0A1D8PQF2"/>
<dbReference type="InParanoid" id="A0A1D8PQF2"/>
<evidence type="ECO:0000259" key="7">
    <source>
        <dbReference type="Pfam" id="PF01171"/>
    </source>
</evidence>
<dbReference type="PANTHER" id="PTHR43033">
    <property type="entry name" value="TRNA(ILE)-LYSIDINE SYNTHASE-RELATED"/>
    <property type="match status" value="1"/>
</dbReference>
<evidence type="ECO:0000256" key="6">
    <source>
        <dbReference type="ARBA" id="ARBA00048539"/>
    </source>
</evidence>